<feature type="transmembrane region" description="Helical" evidence="9">
    <location>
        <begin position="32"/>
        <end position="51"/>
    </location>
</feature>
<evidence type="ECO:0000256" key="5">
    <source>
        <dbReference type="ARBA" id="ARBA00023136"/>
    </source>
</evidence>
<evidence type="ECO:0000256" key="4">
    <source>
        <dbReference type="ARBA" id="ARBA00023040"/>
    </source>
</evidence>
<dbReference type="EnsemblMetazoa" id="G24021.12">
    <property type="protein sequence ID" value="G24021.12:cds"/>
    <property type="gene ID" value="G24021"/>
</dbReference>
<sequence length="406" mass="46645">MSNLTSLPFSMTSELSVTESTTQFSLGVIHAVYPPILILVGVTCNIFIILVMRTKQFCRQSTAVFMTTGAVNDALSLLISMTTHWLHVSFDGIYYQNEVKDICRFLDFYGWGNCDYGILITSTMTVDRALAMTFPLKVKTKSVKRARVTVVILLLIVVAKEFHFLIGSHMVPESRKERLCDVYPQTDSYKFFWKEVWPWLHLAYLSLCFITIICSNIVLVIQIIKSSKFEESIRKDSNSFDHSKGKDHNKTSYVKRTRKQLHTIAPMLIGESILMLILTFPFSVQLSVSEYNPEFYRAPGMVLLFSVTFYMLYTNKCVTFFVYLVTGSKFRESLKQVFWRCLKGKGGVRRNRFNTFSQWYKKRQGGYSRQGEKDPAGSPWTTESGSKDPETPNPRLHHGNFVSTHL</sequence>
<evidence type="ECO:0000256" key="7">
    <source>
        <dbReference type="ARBA" id="ARBA00023224"/>
    </source>
</evidence>
<dbReference type="PANTHER" id="PTHR24243">
    <property type="entry name" value="G-PROTEIN COUPLED RECEPTOR"/>
    <property type="match status" value="1"/>
</dbReference>
<dbReference type="GO" id="GO:0004930">
    <property type="term" value="F:G protein-coupled receptor activity"/>
    <property type="evidence" value="ECO:0007669"/>
    <property type="project" value="UniProtKB-KW"/>
</dbReference>
<dbReference type="SUPFAM" id="SSF81321">
    <property type="entry name" value="Family A G protein-coupled receptor-like"/>
    <property type="match status" value="1"/>
</dbReference>
<keyword evidence="3 9" id="KW-1133">Transmembrane helix</keyword>
<dbReference type="AlphaFoldDB" id="A0A8W8KKU0"/>
<dbReference type="EnsemblMetazoa" id="G24021.9">
    <property type="protein sequence ID" value="G24021.9:cds"/>
    <property type="gene ID" value="G24021"/>
</dbReference>
<dbReference type="InterPro" id="IPR000276">
    <property type="entry name" value="GPCR_Rhodpsn"/>
</dbReference>
<dbReference type="OrthoDB" id="9990906at2759"/>
<dbReference type="PROSITE" id="PS50262">
    <property type="entry name" value="G_PROTEIN_RECEP_F1_2"/>
    <property type="match status" value="1"/>
</dbReference>
<keyword evidence="5 9" id="KW-0472">Membrane</keyword>
<dbReference type="EnsemblMetazoa" id="G24021.11">
    <property type="protein sequence ID" value="G24021.11:cds"/>
    <property type="gene ID" value="G24021"/>
</dbReference>
<evidence type="ECO:0000259" key="10">
    <source>
        <dbReference type="PROSITE" id="PS50262"/>
    </source>
</evidence>
<dbReference type="EnsemblMetazoa" id="G24021.5">
    <property type="protein sequence ID" value="G24021.5:cds"/>
    <property type="gene ID" value="G24021"/>
</dbReference>
<dbReference type="EnsemblMetazoa" id="G24021.2">
    <property type="protein sequence ID" value="G24021.2:cds"/>
    <property type="gene ID" value="G24021"/>
</dbReference>
<comment type="subcellular location">
    <subcellularLocation>
        <location evidence="1">Membrane</location>
        <topology evidence="1">Multi-pass membrane protein</topology>
    </subcellularLocation>
</comment>
<evidence type="ECO:0000256" key="2">
    <source>
        <dbReference type="ARBA" id="ARBA00022692"/>
    </source>
</evidence>
<dbReference type="Pfam" id="PF00001">
    <property type="entry name" value="7tm_1"/>
    <property type="match status" value="1"/>
</dbReference>
<keyword evidence="2 9" id="KW-0812">Transmembrane</keyword>
<dbReference type="EnsemblMetazoa" id="G24021.3">
    <property type="protein sequence ID" value="G24021.3:cds"/>
    <property type="gene ID" value="G24021"/>
</dbReference>
<proteinExistence type="predicted"/>
<accession>A0A8W8KKU0</accession>
<evidence type="ECO:0000313" key="11">
    <source>
        <dbReference type="EnsemblMetazoa" id="G24021.2:cds"/>
    </source>
</evidence>
<feature type="transmembrane region" description="Helical" evidence="9">
    <location>
        <begin position="302"/>
        <end position="325"/>
    </location>
</feature>
<dbReference type="GO" id="GO:0005886">
    <property type="term" value="C:plasma membrane"/>
    <property type="evidence" value="ECO:0007669"/>
    <property type="project" value="TreeGrafter"/>
</dbReference>
<dbReference type="EnsemblMetazoa" id="G24021.7">
    <property type="protein sequence ID" value="G24021.7:cds"/>
    <property type="gene ID" value="G24021"/>
</dbReference>
<evidence type="ECO:0000256" key="8">
    <source>
        <dbReference type="SAM" id="MobiDB-lite"/>
    </source>
</evidence>
<evidence type="ECO:0000256" key="6">
    <source>
        <dbReference type="ARBA" id="ARBA00023170"/>
    </source>
</evidence>
<dbReference type="EnsemblMetazoa" id="G24021.4">
    <property type="protein sequence ID" value="G24021.4:cds"/>
    <property type="gene ID" value="G24021"/>
</dbReference>
<keyword evidence="6" id="KW-0675">Receptor</keyword>
<keyword evidence="7" id="KW-0807">Transducer</keyword>
<dbReference type="OMA" id="FSANCAR"/>
<feature type="transmembrane region" description="Helical" evidence="9">
    <location>
        <begin position="264"/>
        <end position="282"/>
    </location>
</feature>
<feature type="transmembrane region" description="Helical" evidence="9">
    <location>
        <begin position="148"/>
        <end position="166"/>
    </location>
</feature>
<dbReference type="Gene3D" id="1.20.1070.10">
    <property type="entry name" value="Rhodopsin 7-helix transmembrane proteins"/>
    <property type="match status" value="1"/>
</dbReference>
<evidence type="ECO:0000256" key="9">
    <source>
        <dbReference type="SAM" id="Phobius"/>
    </source>
</evidence>
<feature type="domain" description="G-protein coupled receptors family 1 profile" evidence="10">
    <location>
        <begin position="44"/>
        <end position="323"/>
    </location>
</feature>
<dbReference type="Proteomes" id="UP000005408">
    <property type="component" value="Unassembled WGS sequence"/>
</dbReference>
<evidence type="ECO:0000313" key="12">
    <source>
        <dbReference type="Proteomes" id="UP000005408"/>
    </source>
</evidence>
<evidence type="ECO:0000256" key="3">
    <source>
        <dbReference type="ARBA" id="ARBA00022989"/>
    </source>
</evidence>
<dbReference type="InterPro" id="IPR017452">
    <property type="entry name" value="GPCR_Rhodpsn_7TM"/>
</dbReference>
<dbReference type="EnsemblMetazoa" id="G24021.10">
    <property type="protein sequence ID" value="G24021.10:cds"/>
    <property type="gene ID" value="G24021"/>
</dbReference>
<feature type="region of interest" description="Disordered" evidence="8">
    <location>
        <begin position="364"/>
        <end position="406"/>
    </location>
</feature>
<organism evidence="11 12">
    <name type="scientific">Magallana gigas</name>
    <name type="common">Pacific oyster</name>
    <name type="synonym">Crassostrea gigas</name>
    <dbReference type="NCBI Taxonomy" id="29159"/>
    <lineage>
        <taxon>Eukaryota</taxon>
        <taxon>Metazoa</taxon>
        <taxon>Spiralia</taxon>
        <taxon>Lophotrochozoa</taxon>
        <taxon>Mollusca</taxon>
        <taxon>Bivalvia</taxon>
        <taxon>Autobranchia</taxon>
        <taxon>Pteriomorphia</taxon>
        <taxon>Ostreida</taxon>
        <taxon>Ostreoidea</taxon>
        <taxon>Ostreidae</taxon>
        <taxon>Magallana</taxon>
    </lineage>
</organism>
<evidence type="ECO:0000256" key="1">
    <source>
        <dbReference type="ARBA" id="ARBA00004141"/>
    </source>
</evidence>
<dbReference type="EnsemblMetazoa" id="G24021.1">
    <property type="protein sequence ID" value="G24021.1:cds"/>
    <property type="gene ID" value="G24021"/>
</dbReference>
<reference evidence="11" key="1">
    <citation type="submission" date="2022-08" db="UniProtKB">
        <authorList>
            <consortium name="EnsemblMetazoa"/>
        </authorList>
    </citation>
    <scope>IDENTIFICATION</scope>
    <source>
        <strain evidence="11">05x7-T-G4-1.051#20</strain>
    </source>
</reference>
<dbReference type="EnsemblMetazoa" id="G24021.6">
    <property type="protein sequence ID" value="G24021.6:cds"/>
    <property type="gene ID" value="G24021"/>
</dbReference>
<name>A0A8W8KKU0_MAGGI</name>
<keyword evidence="4" id="KW-0297">G-protein coupled receptor</keyword>
<feature type="transmembrane region" description="Helical" evidence="9">
    <location>
        <begin position="202"/>
        <end position="224"/>
    </location>
</feature>
<keyword evidence="12" id="KW-1185">Reference proteome</keyword>
<dbReference type="PANTHER" id="PTHR24243:SF230">
    <property type="entry name" value="G-PROTEIN COUPLED RECEPTORS FAMILY 1 PROFILE DOMAIN-CONTAINING PROTEIN"/>
    <property type="match status" value="1"/>
</dbReference>
<dbReference type="EnsemblMetazoa" id="G24021.8">
    <property type="protein sequence ID" value="G24021.8:cds"/>
    <property type="gene ID" value="G24021"/>
</dbReference>
<protein>
    <recommendedName>
        <fullName evidence="10">G-protein coupled receptors family 1 profile domain-containing protein</fullName>
    </recommendedName>
</protein>